<evidence type="ECO:0000256" key="1">
    <source>
        <dbReference type="SAM" id="MobiDB-lite"/>
    </source>
</evidence>
<protein>
    <submittedName>
        <fullName evidence="2">Uncharacterized protein</fullName>
    </submittedName>
</protein>
<sequence length="446" mass="51400">MTFLRRFKLRRWIRPSKEARSRYSMRLSPRLRDFKLFKVRKLPGSIFFRSPSDKSRCLRLVKLSKRPGIKTSCATGALKVSRSCVSMSLRSFSWSHHAVVLFFNLQSPLEVNVTYRDDQRGRPPKGGQRDGQAEKRWPNADKPGDPGNSYQRIIIASAIINVGLQIRGGTVCTINTKRFLIVSKIFYKVEFIFKRHFAIVNTLCTTELLREFSRKFGTSDICILIRPSVGPEDHAILIYSNLVSLIRVKAQLRRKDIDIQLYVQANRSSFHNNCYSLIKMLSDCYVVCRNFSLATYKNTILIRRKSTPICATLLQYNVTCKAWLPVVRTGEATTWRTVTCRACIRMHTAGKVKVELVIMTIQPMFICGYTAALACSANELDASNDTFHCQMQQLEKKTLKIKPHRIVVKRDTSDSARFQKFRKANMKVLREIPFLLFICNILFSNR</sequence>
<feature type="compositionally biased region" description="Basic and acidic residues" evidence="1">
    <location>
        <begin position="115"/>
        <end position="144"/>
    </location>
</feature>
<reference evidence="2 3" key="1">
    <citation type="submission" date="2015-09" db="EMBL/GenBank/DDBJ databases">
        <title>Atta colombica WGS genome.</title>
        <authorList>
            <person name="Nygaard S."/>
            <person name="Hu H."/>
            <person name="Boomsma J."/>
            <person name="Zhang G."/>
        </authorList>
    </citation>
    <scope>NUCLEOTIDE SEQUENCE [LARGE SCALE GENOMIC DNA]</scope>
    <source>
        <strain evidence="2">Treedump-2</strain>
        <tissue evidence="2">Whole body</tissue>
    </source>
</reference>
<dbReference type="Proteomes" id="UP000078540">
    <property type="component" value="Unassembled WGS sequence"/>
</dbReference>
<evidence type="ECO:0000313" key="2">
    <source>
        <dbReference type="EMBL" id="KYM90946.1"/>
    </source>
</evidence>
<feature type="region of interest" description="Disordered" evidence="1">
    <location>
        <begin position="114"/>
        <end position="146"/>
    </location>
</feature>
<evidence type="ECO:0000313" key="3">
    <source>
        <dbReference type="Proteomes" id="UP000078540"/>
    </source>
</evidence>
<dbReference type="EMBL" id="KQ976409">
    <property type="protein sequence ID" value="KYM90946.1"/>
    <property type="molecule type" value="Genomic_DNA"/>
</dbReference>
<organism evidence="2 3">
    <name type="scientific">Atta colombica</name>
    <dbReference type="NCBI Taxonomy" id="520822"/>
    <lineage>
        <taxon>Eukaryota</taxon>
        <taxon>Metazoa</taxon>
        <taxon>Ecdysozoa</taxon>
        <taxon>Arthropoda</taxon>
        <taxon>Hexapoda</taxon>
        <taxon>Insecta</taxon>
        <taxon>Pterygota</taxon>
        <taxon>Neoptera</taxon>
        <taxon>Endopterygota</taxon>
        <taxon>Hymenoptera</taxon>
        <taxon>Apocrita</taxon>
        <taxon>Aculeata</taxon>
        <taxon>Formicoidea</taxon>
        <taxon>Formicidae</taxon>
        <taxon>Myrmicinae</taxon>
        <taxon>Atta</taxon>
    </lineage>
</organism>
<dbReference type="AlphaFoldDB" id="A0A195BUS5"/>
<keyword evidence="3" id="KW-1185">Reference proteome</keyword>
<proteinExistence type="predicted"/>
<accession>A0A195BUS5</accession>
<gene>
    <name evidence="2" type="ORF">ALC53_01712</name>
</gene>
<name>A0A195BUS5_9HYME</name>